<feature type="non-terminal residue" evidence="1">
    <location>
        <position position="1"/>
    </location>
</feature>
<feature type="non-terminal residue" evidence="1">
    <location>
        <position position="64"/>
    </location>
</feature>
<reference evidence="1 2" key="1">
    <citation type="submission" date="2014-04" db="EMBL/GenBank/DDBJ databases">
        <authorList>
            <consortium name="DOE Joint Genome Institute"/>
            <person name="Kuo A."/>
            <person name="Ruytinx J."/>
            <person name="Rineau F."/>
            <person name="Colpaert J."/>
            <person name="Kohler A."/>
            <person name="Nagy L.G."/>
            <person name="Floudas D."/>
            <person name="Copeland A."/>
            <person name="Barry K.W."/>
            <person name="Cichocki N."/>
            <person name="Veneault-Fourrey C."/>
            <person name="LaButti K."/>
            <person name="Lindquist E.A."/>
            <person name="Lipzen A."/>
            <person name="Lundell T."/>
            <person name="Morin E."/>
            <person name="Murat C."/>
            <person name="Sun H."/>
            <person name="Tunlid A."/>
            <person name="Henrissat B."/>
            <person name="Grigoriev I.V."/>
            <person name="Hibbett D.S."/>
            <person name="Martin F."/>
            <person name="Nordberg H.P."/>
            <person name="Cantor M.N."/>
            <person name="Hua S.X."/>
        </authorList>
    </citation>
    <scope>NUCLEOTIDE SEQUENCE [LARGE SCALE GENOMIC DNA]</scope>
    <source>
        <strain evidence="1 2">UH-Slu-Lm8-n1</strain>
    </source>
</reference>
<dbReference type="AlphaFoldDB" id="A0A0D0ANR8"/>
<gene>
    <name evidence="1" type="ORF">CY34DRAFT_64194</name>
</gene>
<dbReference type="OrthoDB" id="3236755at2759"/>
<accession>A0A0D0ANR8</accession>
<proteinExistence type="predicted"/>
<sequence length="64" mass="7074">LGQRNNGPIIFKERGAGLEGVVDVLKSYLEEHKHSNEVVLLDKWLDDLITAAEHAYISAKVSVS</sequence>
<keyword evidence="2" id="KW-1185">Reference proteome</keyword>
<dbReference type="InParanoid" id="A0A0D0ANR8"/>
<evidence type="ECO:0000313" key="1">
    <source>
        <dbReference type="EMBL" id="KIK33648.1"/>
    </source>
</evidence>
<dbReference type="HOGENOM" id="CLU_2874093_0_0_1"/>
<evidence type="ECO:0000313" key="2">
    <source>
        <dbReference type="Proteomes" id="UP000054485"/>
    </source>
</evidence>
<organism evidence="1 2">
    <name type="scientific">Suillus luteus UH-Slu-Lm8-n1</name>
    <dbReference type="NCBI Taxonomy" id="930992"/>
    <lineage>
        <taxon>Eukaryota</taxon>
        <taxon>Fungi</taxon>
        <taxon>Dikarya</taxon>
        <taxon>Basidiomycota</taxon>
        <taxon>Agaricomycotina</taxon>
        <taxon>Agaricomycetes</taxon>
        <taxon>Agaricomycetidae</taxon>
        <taxon>Boletales</taxon>
        <taxon>Suillineae</taxon>
        <taxon>Suillaceae</taxon>
        <taxon>Suillus</taxon>
    </lineage>
</organism>
<dbReference type="EMBL" id="KN835897">
    <property type="protein sequence ID" value="KIK33648.1"/>
    <property type="molecule type" value="Genomic_DNA"/>
</dbReference>
<name>A0A0D0ANR8_9AGAM</name>
<protein>
    <submittedName>
        <fullName evidence="1">Uncharacterized protein</fullName>
    </submittedName>
</protein>
<dbReference type="Proteomes" id="UP000054485">
    <property type="component" value="Unassembled WGS sequence"/>
</dbReference>
<reference evidence="2" key="2">
    <citation type="submission" date="2015-01" db="EMBL/GenBank/DDBJ databases">
        <title>Evolutionary Origins and Diversification of the Mycorrhizal Mutualists.</title>
        <authorList>
            <consortium name="DOE Joint Genome Institute"/>
            <consortium name="Mycorrhizal Genomics Consortium"/>
            <person name="Kohler A."/>
            <person name="Kuo A."/>
            <person name="Nagy L.G."/>
            <person name="Floudas D."/>
            <person name="Copeland A."/>
            <person name="Barry K.W."/>
            <person name="Cichocki N."/>
            <person name="Veneault-Fourrey C."/>
            <person name="LaButti K."/>
            <person name="Lindquist E.A."/>
            <person name="Lipzen A."/>
            <person name="Lundell T."/>
            <person name="Morin E."/>
            <person name="Murat C."/>
            <person name="Riley R."/>
            <person name="Ohm R."/>
            <person name="Sun H."/>
            <person name="Tunlid A."/>
            <person name="Henrissat B."/>
            <person name="Grigoriev I.V."/>
            <person name="Hibbett D.S."/>
            <person name="Martin F."/>
        </authorList>
    </citation>
    <scope>NUCLEOTIDE SEQUENCE [LARGE SCALE GENOMIC DNA]</scope>
    <source>
        <strain evidence="2">UH-Slu-Lm8-n1</strain>
    </source>
</reference>